<keyword evidence="1" id="KW-0446">Lipid-binding</keyword>
<evidence type="ECO:0000313" key="3">
    <source>
        <dbReference type="Proteomes" id="UP000052012"/>
    </source>
</evidence>
<accession>A0A0R2AT04</accession>
<dbReference type="SUPFAM" id="SSF82549">
    <property type="entry name" value="DAK1/DegV-like"/>
    <property type="match status" value="1"/>
</dbReference>
<dbReference type="PROSITE" id="PS51482">
    <property type="entry name" value="DEGV"/>
    <property type="match status" value="1"/>
</dbReference>
<dbReference type="OrthoDB" id="5429275at2"/>
<evidence type="ECO:0000256" key="1">
    <source>
        <dbReference type="ARBA" id="ARBA00023121"/>
    </source>
</evidence>
<dbReference type="RefSeq" id="WP_056965502.1">
    <property type="nucleotide sequence ID" value="NZ_AYYQ01000001.1"/>
</dbReference>
<dbReference type="STRING" id="1423781.FD06_GL000020"/>
<dbReference type="PATRIC" id="fig|1423781.4.peg.21"/>
<dbReference type="NCBIfam" id="TIGR00762">
    <property type="entry name" value="DegV"/>
    <property type="match status" value="1"/>
</dbReference>
<evidence type="ECO:0000313" key="2">
    <source>
        <dbReference type="EMBL" id="KRM69855.1"/>
    </source>
</evidence>
<dbReference type="InterPro" id="IPR003797">
    <property type="entry name" value="DegV"/>
</dbReference>
<dbReference type="InterPro" id="IPR043168">
    <property type="entry name" value="DegV_C"/>
</dbReference>
<proteinExistence type="predicted"/>
<dbReference type="InterPro" id="IPR050270">
    <property type="entry name" value="DegV_domain_contain"/>
</dbReference>
<dbReference type="Pfam" id="PF02645">
    <property type="entry name" value="DegV"/>
    <property type="match status" value="1"/>
</dbReference>
<dbReference type="GO" id="GO:0008289">
    <property type="term" value="F:lipid binding"/>
    <property type="evidence" value="ECO:0007669"/>
    <property type="project" value="UniProtKB-KW"/>
</dbReference>
<name>A0A0R2AT04_9LACO</name>
<evidence type="ECO:0008006" key="4">
    <source>
        <dbReference type="Google" id="ProtNLM"/>
    </source>
</evidence>
<comment type="caution">
    <text evidence="2">The sequence shown here is derived from an EMBL/GenBank/DDBJ whole genome shotgun (WGS) entry which is preliminary data.</text>
</comment>
<dbReference type="PANTHER" id="PTHR33434">
    <property type="entry name" value="DEGV DOMAIN-CONTAINING PROTEIN DR_1986-RELATED"/>
    <property type="match status" value="1"/>
</dbReference>
<dbReference type="Gene3D" id="3.30.1180.10">
    <property type="match status" value="1"/>
</dbReference>
<dbReference type="PANTHER" id="PTHR33434:SF8">
    <property type="entry name" value="DEGV DOMAIN-CONTAINING PROTEIN SPR1019"/>
    <property type="match status" value="1"/>
</dbReference>
<keyword evidence="3" id="KW-1185">Reference proteome</keyword>
<dbReference type="Gene3D" id="3.40.50.10170">
    <property type="match status" value="1"/>
</dbReference>
<reference evidence="2 3" key="1">
    <citation type="journal article" date="2015" name="Genome Announc.">
        <title>Expanding the biotechnology potential of lactobacilli through comparative genomics of 213 strains and associated genera.</title>
        <authorList>
            <person name="Sun Z."/>
            <person name="Harris H.M."/>
            <person name="McCann A."/>
            <person name="Guo C."/>
            <person name="Argimon S."/>
            <person name="Zhang W."/>
            <person name="Yang X."/>
            <person name="Jeffery I.B."/>
            <person name="Cooney J.C."/>
            <person name="Kagawa T.F."/>
            <person name="Liu W."/>
            <person name="Song Y."/>
            <person name="Salvetti E."/>
            <person name="Wrobel A."/>
            <person name="Rasinkangas P."/>
            <person name="Parkhill J."/>
            <person name="Rea M.C."/>
            <person name="O'Sullivan O."/>
            <person name="Ritari J."/>
            <person name="Douillard F.P."/>
            <person name="Paul Ross R."/>
            <person name="Yang R."/>
            <person name="Briner A.E."/>
            <person name="Felis G.E."/>
            <person name="de Vos W.M."/>
            <person name="Barrangou R."/>
            <person name="Klaenhammer T.R."/>
            <person name="Caufield P.W."/>
            <person name="Cui Y."/>
            <person name="Zhang H."/>
            <person name="O'Toole P.W."/>
        </authorList>
    </citation>
    <scope>NUCLEOTIDE SEQUENCE [LARGE SCALE GENOMIC DNA]</scope>
    <source>
        <strain evidence="2 3">DSM 23829</strain>
    </source>
</reference>
<dbReference type="AlphaFoldDB" id="A0A0R2AT04"/>
<organism evidence="2 3">
    <name type="scientific">Apilactobacillus ozensis DSM 23829 = JCM 17196</name>
    <dbReference type="NCBI Taxonomy" id="1423781"/>
    <lineage>
        <taxon>Bacteria</taxon>
        <taxon>Bacillati</taxon>
        <taxon>Bacillota</taxon>
        <taxon>Bacilli</taxon>
        <taxon>Lactobacillales</taxon>
        <taxon>Lactobacillaceae</taxon>
        <taxon>Apilactobacillus</taxon>
    </lineage>
</organism>
<sequence>MIKIVTDSTALLSKEKQDEFNINVIPLNINIGEKSYKDGIDINGQTLIDQIENNPKAPFPITSQPSIGDFVEFYNDLTKDGSEIVSIHMTDLLSGTVNSASQAADIADGKVTVINSHFIDQNLGHIVLEAAKMVKNGEEDVSKIVNAVNDMISKSSLFIGASTLDNLVKGGRIGRAKGLVSKLMNLHVLFQLQEKELVLQVKGRGKKTFTKWFASKFDEMKSKDFSFIGISYTGSDEWPKLMQAKLKAAFPDLEIPLIYTSAIVSTHTGNNAFAIMMCQK</sequence>
<protein>
    <recommendedName>
        <fullName evidence="4">DegV family protein</fullName>
    </recommendedName>
</protein>
<gene>
    <name evidence="2" type="ORF">FD06_GL000020</name>
</gene>
<dbReference type="Proteomes" id="UP000052012">
    <property type="component" value="Unassembled WGS sequence"/>
</dbReference>
<dbReference type="EMBL" id="AYYQ01000001">
    <property type="protein sequence ID" value="KRM69855.1"/>
    <property type="molecule type" value="Genomic_DNA"/>
</dbReference>